<dbReference type="Pfam" id="PF05000">
    <property type="entry name" value="RNA_pol_Rpb1_4"/>
    <property type="match status" value="2"/>
</dbReference>
<dbReference type="FunFam" id="1.10.132.30:FF:000001">
    <property type="entry name" value="DNA-directed RNA polymerase subunit"/>
    <property type="match status" value="2"/>
</dbReference>
<comment type="similarity">
    <text evidence="2 15">Belongs to the RNA polymerase beta' chain family.</text>
</comment>
<dbReference type="Gene3D" id="6.20.50.80">
    <property type="match status" value="2"/>
</dbReference>
<evidence type="ECO:0000256" key="8">
    <source>
        <dbReference type="ARBA" id="ARBA00022737"/>
    </source>
</evidence>
<gene>
    <name evidence="19" type="ORF">U9M48_040824</name>
</gene>
<dbReference type="GO" id="GO:0003677">
    <property type="term" value="F:DNA binding"/>
    <property type="evidence" value="ECO:0007669"/>
    <property type="project" value="UniProtKB-KW"/>
</dbReference>
<feature type="coiled-coil region" evidence="16">
    <location>
        <begin position="693"/>
        <end position="720"/>
    </location>
</feature>
<dbReference type="InterPro" id="IPR042102">
    <property type="entry name" value="RNA_pol_Rpb1_3_sf"/>
</dbReference>
<dbReference type="InterPro" id="IPR000684">
    <property type="entry name" value="RNA_pol_II_repeat_euk"/>
</dbReference>
<evidence type="ECO:0000256" key="15">
    <source>
        <dbReference type="RuleBase" id="RU004279"/>
    </source>
</evidence>
<dbReference type="InterPro" id="IPR045867">
    <property type="entry name" value="DNA-dir_RpoC_beta_prime"/>
</dbReference>
<keyword evidence="9" id="KW-0862">Zinc</keyword>
<dbReference type="InterPro" id="IPR000722">
    <property type="entry name" value="RNA_pol_asu"/>
</dbReference>
<evidence type="ECO:0000256" key="14">
    <source>
        <dbReference type="ARBA" id="ARBA00048552"/>
    </source>
</evidence>
<dbReference type="GO" id="GO:0003899">
    <property type="term" value="F:DNA-directed RNA polymerase activity"/>
    <property type="evidence" value="ECO:0007669"/>
    <property type="project" value="UniProtKB-EC"/>
</dbReference>
<dbReference type="InterPro" id="IPR006592">
    <property type="entry name" value="RNA_pol_N"/>
</dbReference>
<dbReference type="PRINTS" id="PR01217">
    <property type="entry name" value="PRICHEXTENSN"/>
</dbReference>
<dbReference type="PANTHER" id="PTHR19376">
    <property type="entry name" value="DNA-DIRECTED RNA POLYMERASE"/>
    <property type="match status" value="1"/>
</dbReference>
<dbReference type="Pfam" id="PF04983">
    <property type="entry name" value="RNA_pol_Rpb1_3"/>
    <property type="match status" value="2"/>
</dbReference>
<dbReference type="Pfam" id="PF04992">
    <property type="entry name" value="RNA_pol_Rpb1_6"/>
    <property type="match status" value="2"/>
</dbReference>
<evidence type="ECO:0000256" key="7">
    <source>
        <dbReference type="ARBA" id="ARBA00022723"/>
    </source>
</evidence>
<keyword evidence="4" id="KW-0597">Phosphoprotein</keyword>
<evidence type="ECO:0000256" key="13">
    <source>
        <dbReference type="ARBA" id="ARBA00023242"/>
    </source>
</evidence>
<keyword evidence="6 15" id="KW-0548">Nucleotidyltransferase</keyword>
<dbReference type="Gene3D" id="1.10.132.30">
    <property type="match status" value="2"/>
</dbReference>
<keyword evidence="20" id="KW-1185">Reference proteome</keyword>
<dbReference type="EC" id="2.7.7.6" evidence="15"/>
<dbReference type="FunFam" id="1.10.274.100:FF:000001">
    <property type="entry name" value="DNA-directed RNA polymerase subunit"/>
    <property type="match status" value="2"/>
</dbReference>
<dbReference type="InterPro" id="IPR007066">
    <property type="entry name" value="RNA_pol_Rpb1_3"/>
</dbReference>
<evidence type="ECO:0000256" key="5">
    <source>
        <dbReference type="ARBA" id="ARBA00022679"/>
    </source>
</evidence>
<dbReference type="CDD" id="cd02733">
    <property type="entry name" value="RNAP_II_RPB1_N"/>
    <property type="match status" value="2"/>
</dbReference>
<dbReference type="FunFam" id="4.10.860.120:FF:000003">
    <property type="entry name" value="DNA-directed RNA polymerase subunit"/>
    <property type="match status" value="2"/>
</dbReference>
<dbReference type="InterPro" id="IPR007073">
    <property type="entry name" value="RNA_pol_Rpb1_7"/>
</dbReference>
<evidence type="ECO:0000256" key="9">
    <source>
        <dbReference type="ARBA" id="ARBA00022833"/>
    </source>
</evidence>
<dbReference type="GO" id="GO:0046872">
    <property type="term" value="F:metal ion binding"/>
    <property type="evidence" value="ECO:0007669"/>
    <property type="project" value="UniProtKB-KW"/>
</dbReference>
<reference evidence="19 20" key="1">
    <citation type="submission" date="2024-02" db="EMBL/GenBank/DDBJ databases">
        <title>High-quality chromosome-scale genome assembly of Pensacola bahiagrass (Paspalum notatum Flugge var. saurae).</title>
        <authorList>
            <person name="Vega J.M."/>
            <person name="Podio M."/>
            <person name="Orjuela J."/>
            <person name="Siena L.A."/>
            <person name="Pessino S.C."/>
            <person name="Combes M.C."/>
            <person name="Mariac C."/>
            <person name="Albertini E."/>
            <person name="Pupilli F."/>
            <person name="Ortiz J.P.A."/>
            <person name="Leblanc O."/>
        </authorList>
    </citation>
    <scope>NUCLEOTIDE SEQUENCE [LARGE SCALE GENOMIC DNA]</scope>
    <source>
        <strain evidence="19">R1</strain>
        <tissue evidence="19">Leaf</tissue>
    </source>
</reference>
<dbReference type="Pfam" id="PF04990">
    <property type="entry name" value="RNA_pol_Rpb1_7"/>
    <property type="match status" value="2"/>
</dbReference>
<keyword evidence="16" id="KW-0175">Coiled coil</keyword>
<proteinExistence type="inferred from homology"/>
<keyword evidence="11" id="KW-0238">DNA-binding</keyword>
<dbReference type="SMART" id="SM00663">
    <property type="entry name" value="RPOLA_N"/>
    <property type="match status" value="2"/>
</dbReference>
<keyword evidence="8" id="KW-0677">Repeat</keyword>
<sequence>MDARFPHSPAEVAKVQFVQFGILSPDEIRQMSVVQVEHAETMERGKPKPGGLSDPRLGTIDRKIKCDTCMAGMAECPGHFGHLELAKPMFHIGFIKTVLSIMRCVCFNCSKILADEDDTKFKQALRIRNPKNRLKRIYDACKSKKACAGDDDLDVQEQQDTGQPVKKRGGCGAQQPNITVDGMKMVAEYKSKKKTDDQDQLPEPVERKQILSAERVLNVLKRISDEDCLLLGLNPKFARPDWMILQVLPVPPPPVRPSVMMDTSSRSEDDLTHQLAMIIRHNENLRRQERNGAPAHIITEFAQLLQFHIATYFDNELPGQPRATQRSGRPIKSICSRLKAKEGRIRGNLMGKRVDFSARTVITPDPNINIDELGVPWSIALNLTYPETVTPYNIERLKELVEYGPHPPPGKTGAKYIIREDGQRLDLRYVKKSSDQHLELGYKVERHLNDGDFVLFNRQPSLHKMSIMGHRIKIMPYSTFRLNLSVTSPYNADFDGDEMNMHVPQSFETRAEVLELMMVPKCIVSPQSNRPVMGIVQDTLLGCRKITKRDTLIEKDVFMNILLWWQDFDGKIPAPAIQKPRPIWTGKQVFNLIIPKQINLIRCSAWNLENEHGFITPGDTIVRIEKGELLSGTLCKKSLGTSGGSLIHVIWEEVGPDAARKFLGHTQWLVNYWLLQNGFSIGIGDTIADAATMETINDTISQAKNNVKELIKQAHDKKLEAEPGRTMMESFENKVNQVLNKARDDAGSSAQKSLSESNNLKAMVTAGSKGSFINISQMTACVGQQNVEGKRIPFGFIDRTLPHFTKDDYGPESRGFVENSYLRGLTPQEFFFHAMGGREGLIDTAVKTSETGYIQRRLVKAMEDIMVKYDGTVRNSLGDVIQFLYGEDGMDAVWIETQKLDSLKMKKPEFDNVFRYEMDDENWRPNYMLPEHVDDLKTIREFRNVFDAEVQKIEGDRFLLGTEIATTGDDTWPMPVNLKRLIWNAQKTFKVDFRRPSDMHPVEIVDAIDKLQERLKVVPGDDAMSIEAQKNATLLFNILLHSTFASKRVLKEYRLTKEAFEWVLGEIESRFLQSLVAPGEMIGCVAAQSIGEPATQMTLNTFHYAGVSAKNVTLGVPRLREIINVAKKIKTPSLSVYLKPEVNDSKDLAKNVQCALEYTTLRSVTHATEIWYDPDPLGTIIEEDAEFVQSYYEMPDEEIDPDKISPWLLRIELNREMMVDKKLSMADIAEKINREFDDDLSCIFNDDNADKLILRIRITNDEAPKGEVQDESAEDDVFLKKIEGNMLTEMALRGIPDINKVFIKYGKVNKFHRDEGFKVENEWSLDTEGVNLLAVMCHEDVDATRTTSNHLIEVIEFLGIEAVRRSLLDELRVVISFDGSYVNYRHLAILCDTMTYRGHLMAITRHGINRNDTGPLMRCSFEETVDILLDASVYAESDHLRGVTENIMLGQLAPIGTGGCALYLNDQMLQQAIELHLPSYVEGLDFGMTPARSPISGTPYHEGMMSPSYLLSPNIRASPINTDASFSPYVGHMAFSPFPSPGGYSPSSGGYSPSSPVFTPEKGYCPLSPSYSPASPSYSPTSPSYTPGSPTYSPASPNYSPASPTYSPTSPSYSPTSPSYNPTSPSYSPTSPSYSPTSPNYSPSSPSYSPTSPAYSPSSPPYISSILPYISIIQPHITILQPNITFVQSCIPVLQPNIPVIQTYLPVIHSNITCIQPYLARIQSNLTKLQPDIAQLQSYFYELQSFISQVQPFSCILSKQRKDDSIQPDFTKLQSNVTNLLSYVAIIFTAKSVIQPNKWVGSGDAGMDARFPYSPAEVAKVQLVQFGILSPDEIRQMSVIQIEHAETMERGKPKPGGLSDPRLGTIDRKIKCETCMAGMAECPGHFGHLELAKPMFHIGFIKTVLSIMRCVCFNCSKILADEDDTKFKQALKIRNPKNRLKRIYDACKSKKVCAGGDDLDVQEQDTDEPVKKRGGCGAQQPNITVDGMKMVAEFKAPKKKTDDQDQLPEPVERKQILSAERVLNVLKRISDEDCLLLGLNPKFARPDWMILQVLPIPPPPVRPSVMMDTSSRSEDDLTHQLAMIIRHNENLRKQERNGAPAHIITEFAQLLQFHIATYFDNELPGQPRATQRSGRPIKSICSRLKAKEGRIRGNLMGKRVDFSARTVITPDPNINIDELGVPWSIALNLTYPETVTPYNIERLKELVEYGPHPPPGKTGAKYIIREDGQRLDLRYVKKSSDQHLELGYKVERHLNDGDFVLFNRQPSLHKMSIMGHRIKIMPYSTFRLNLSVTSPYNADFDGDEMNMHVPQSFETRAEVLELMMVPKCIVSPQSNRPVMGIVQDTLLGCRKITKRDTLIEKDVFMNILMWWQDFDGKIPAPAILKPRPIWTGKQVFNLIIPKQINLIRFSAWHSEQETGFITPGDTMVRIEKGELLSGTLCKKSLGTGGGSLIHVIWEEVGPDAARKFLGHTQWLVNYWLLQNGFSIGIGDTIADAATMEKINETISKAKNDVKELIKQAHDKQLEAEPGRTMMESFENRVNQVLNKARDDAGSSAQKSLSESNNLKAMVTAGSKGSFINISQMTACVGQQNVEGKRIPFGFIDRTLPHFTKDDYGPESRGFVENSYLRGLTPQEFFFHAMGGREGLIDTAVKTSETGYIQRRLVKAMEDIMVKYDGTVRNSLGDVIQFLYGEDGMDAVWIESQKLDSLKMKKPEFDNVFRYELDDENWRPNYMLPEHVDDLKTIREFRNVFEAEVQRLESDRFQLGTEIATTGDNSWPMPVNLKRLIWNAQKTFKIDFRRPSDMHPMEIVEAIDKLQERLKVVPGDDAMSIEAQKNATLFFNILLRSTFASKRVLKEYRLTKEAFEWVTGEIESRFLQSLVAPGEMIGCVAAQSIGEPATQMTLNTFHYAGVSAKNVTLGVPRLREIINVAKKIKTPSLSVYLKSEVNKRKELAKNVQCALEYTTLRSVTHATEIWYDPDPLGTIIEEDVEFVRSYYEMPDEEIDPDKISPWLLRIELNREMMVDKKLSMADIAEKINREFDDDLSCIFNDDNADKLILRIRITNDEAPKGEIQDESAEDDVFLKKIEGNMLTEMALRGIPDINKVFIKFGKVNKFEQDEGFKAENEWMLDTEGVNLLAVMCHEDVDATRTTSNHLIEVIEVLGIEAVRRSLLDELRVVISFDGSYVNYRHLAILCDTMTYRGHLMAITRHGINRNDTGPLMRCSFEETVDILLDAAVYAESDHLRGVTENIMLGQLAPIGTGGCALYLNDQMLQQAIELQLPSYVEGLDFGMTPARSPISGTPYHEGMMSPSYLLSPNIRASPINTDASFSPYVGHMAFSPFPSPGGYSPSSGGYSPSSPVFTPEKGYSPLSPSYSPASPSYSPTSPSYTPGSPTYSPTSPNYSPTSPTYSPTSPSYSPTSPSYSPTSPSYSPTSPSYSPTSPSYSPTSPSYSPTSPPYITFIQPNFAVIQPHLPLVQPHVPLIQPHLPFVQPNVTCIQPYLTWIQPNLTKLQPNISELQSYFSELQSFISQVQPLTCILSKQRKDDSIQPDFTKLQSNITDLLPYITIIFTTKSVIQSNKPIQYLWRT</sequence>
<comment type="catalytic activity">
    <reaction evidence="14 15">
        <text>RNA(n) + a ribonucleoside 5'-triphosphate = RNA(n+1) + diphosphate</text>
        <dbReference type="Rhea" id="RHEA:21248"/>
        <dbReference type="Rhea" id="RHEA-COMP:14527"/>
        <dbReference type="Rhea" id="RHEA-COMP:17342"/>
        <dbReference type="ChEBI" id="CHEBI:33019"/>
        <dbReference type="ChEBI" id="CHEBI:61557"/>
        <dbReference type="ChEBI" id="CHEBI:140395"/>
        <dbReference type="EC" id="2.7.7.6"/>
    </reaction>
</comment>
<evidence type="ECO:0000256" key="10">
    <source>
        <dbReference type="ARBA" id="ARBA00022842"/>
    </source>
</evidence>
<evidence type="ECO:0000256" key="2">
    <source>
        <dbReference type="ARBA" id="ARBA00006460"/>
    </source>
</evidence>
<dbReference type="GO" id="GO:0005665">
    <property type="term" value="C:RNA polymerase II, core complex"/>
    <property type="evidence" value="ECO:0007669"/>
    <property type="project" value="TreeGrafter"/>
</dbReference>
<dbReference type="InterPro" id="IPR007080">
    <property type="entry name" value="RNA_pol_Rpb1_1"/>
</dbReference>
<keyword evidence="10" id="KW-0460">Magnesium</keyword>
<keyword evidence="3 15" id="KW-0240">DNA-directed RNA polymerase</keyword>
<evidence type="ECO:0000259" key="18">
    <source>
        <dbReference type="SMART" id="SM00663"/>
    </source>
</evidence>
<dbReference type="Gene3D" id="6.10.250.2940">
    <property type="match status" value="2"/>
</dbReference>
<dbReference type="FunFam" id="3.30.1490.180:FF:000001">
    <property type="entry name" value="DNA-directed RNA polymerase subunit"/>
    <property type="match status" value="2"/>
</dbReference>
<organism evidence="19 20">
    <name type="scientific">Paspalum notatum var. saurae</name>
    <dbReference type="NCBI Taxonomy" id="547442"/>
    <lineage>
        <taxon>Eukaryota</taxon>
        <taxon>Viridiplantae</taxon>
        <taxon>Streptophyta</taxon>
        <taxon>Embryophyta</taxon>
        <taxon>Tracheophyta</taxon>
        <taxon>Spermatophyta</taxon>
        <taxon>Magnoliopsida</taxon>
        <taxon>Liliopsida</taxon>
        <taxon>Poales</taxon>
        <taxon>Poaceae</taxon>
        <taxon>PACMAD clade</taxon>
        <taxon>Panicoideae</taxon>
        <taxon>Andropogonodae</taxon>
        <taxon>Paspaleae</taxon>
        <taxon>Paspalinae</taxon>
        <taxon>Paspalum</taxon>
    </lineage>
</organism>
<dbReference type="EMBL" id="CP144753">
    <property type="protein sequence ID" value="WVZ95014.1"/>
    <property type="molecule type" value="Genomic_DNA"/>
</dbReference>
<keyword evidence="5 15" id="KW-0808">Transferase</keyword>
<dbReference type="PROSITE" id="PS00115">
    <property type="entry name" value="RNA_POL_II_REPEAT"/>
    <property type="match status" value="10"/>
</dbReference>
<feature type="domain" description="RNA polymerase N-terminal" evidence="18">
    <location>
        <begin position="241"/>
        <end position="547"/>
    </location>
</feature>
<dbReference type="Gene3D" id="1.10.274.100">
    <property type="entry name" value="RNA polymerase Rpb1, domain 3"/>
    <property type="match status" value="2"/>
</dbReference>
<dbReference type="Proteomes" id="UP001341281">
    <property type="component" value="Chromosome 09"/>
</dbReference>
<feature type="coiled-coil region" evidence="16">
    <location>
        <begin position="2499"/>
        <end position="2526"/>
    </location>
</feature>
<keyword evidence="12 15" id="KW-0804">Transcription</keyword>
<dbReference type="Gene3D" id="1.10.150.390">
    <property type="match status" value="2"/>
</dbReference>
<dbReference type="PANTHER" id="PTHR19376:SF37">
    <property type="entry name" value="DNA-DIRECTED RNA POLYMERASE II SUBUNIT RPB1"/>
    <property type="match status" value="1"/>
</dbReference>
<evidence type="ECO:0000256" key="16">
    <source>
        <dbReference type="SAM" id="Coils"/>
    </source>
</evidence>
<dbReference type="InterPro" id="IPR038120">
    <property type="entry name" value="Rpb1_funnel_sf"/>
</dbReference>
<evidence type="ECO:0000256" key="1">
    <source>
        <dbReference type="ARBA" id="ARBA00004123"/>
    </source>
</evidence>
<keyword evidence="13" id="KW-0539">Nucleus</keyword>
<name>A0AAQ3UP19_PASNO</name>
<dbReference type="SUPFAM" id="SSF64484">
    <property type="entry name" value="beta and beta-prime subunits of DNA dependent RNA-polymerase"/>
    <property type="match status" value="2"/>
</dbReference>
<evidence type="ECO:0000256" key="3">
    <source>
        <dbReference type="ARBA" id="ARBA00022478"/>
    </source>
</evidence>
<dbReference type="FunFam" id="1.10.150.390:FF:000001">
    <property type="entry name" value="DNA-directed RNA polymerase subunit"/>
    <property type="match status" value="2"/>
</dbReference>
<feature type="region of interest" description="Disordered" evidence="17">
    <location>
        <begin position="3371"/>
        <end position="3452"/>
    </location>
</feature>
<dbReference type="Gene3D" id="4.10.860.120">
    <property type="entry name" value="RNA polymerase II, clamp domain"/>
    <property type="match status" value="4"/>
</dbReference>
<dbReference type="InterPro" id="IPR007075">
    <property type="entry name" value="RNA_pol_Rpb1_6"/>
</dbReference>
<evidence type="ECO:0000313" key="19">
    <source>
        <dbReference type="EMBL" id="WVZ95014.1"/>
    </source>
</evidence>
<feature type="region of interest" description="Disordered" evidence="17">
    <location>
        <begin position="1576"/>
        <end position="1652"/>
    </location>
</feature>
<dbReference type="CDD" id="cd02584">
    <property type="entry name" value="RNAP_II_Rpb1_C"/>
    <property type="match status" value="2"/>
</dbReference>
<evidence type="ECO:0000256" key="4">
    <source>
        <dbReference type="ARBA" id="ARBA00022553"/>
    </source>
</evidence>
<dbReference type="GO" id="GO:0006366">
    <property type="term" value="P:transcription by RNA polymerase II"/>
    <property type="evidence" value="ECO:0007669"/>
    <property type="project" value="InterPro"/>
</dbReference>
<comment type="function">
    <text evidence="15">DNA-dependent RNA polymerase catalyzes the transcription of DNA into RNA using the four ribonucleoside triphosphates as substrates.</text>
</comment>
<feature type="domain" description="RNA polymerase N-terminal" evidence="18">
    <location>
        <begin position="2047"/>
        <end position="2353"/>
    </location>
</feature>
<dbReference type="NCBIfam" id="NF006336">
    <property type="entry name" value="PRK08566.1"/>
    <property type="match status" value="2"/>
</dbReference>
<evidence type="ECO:0000256" key="6">
    <source>
        <dbReference type="ARBA" id="ARBA00022695"/>
    </source>
</evidence>
<dbReference type="FunFam" id="3.30.1360.140:FF:000001">
    <property type="entry name" value="DNA-directed RNA polymerase subunit"/>
    <property type="match status" value="2"/>
</dbReference>
<comment type="subcellular location">
    <subcellularLocation>
        <location evidence="1">Nucleus</location>
    </subcellularLocation>
</comment>
<dbReference type="InterPro" id="IPR007083">
    <property type="entry name" value="RNA_pol_Rpb1_4"/>
</dbReference>
<evidence type="ECO:0000256" key="17">
    <source>
        <dbReference type="SAM" id="MobiDB-lite"/>
    </source>
</evidence>
<dbReference type="Gene3D" id="3.30.1490.180">
    <property type="entry name" value="RNA polymerase ii"/>
    <property type="match status" value="2"/>
</dbReference>
<evidence type="ECO:0000256" key="11">
    <source>
        <dbReference type="ARBA" id="ARBA00023125"/>
    </source>
</evidence>
<dbReference type="Gene3D" id="2.40.40.20">
    <property type="match status" value="2"/>
</dbReference>
<evidence type="ECO:0000313" key="20">
    <source>
        <dbReference type="Proteomes" id="UP001341281"/>
    </source>
</evidence>
<keyword evidence="7" id="KW-0479">Metal-binding</keyword>
<accession>A0AAQ3UP19</accession>
<dbReference type="Pfam" id="PF04998">
    <property type="entry name" value="RNA_pol_Rpb1_5"/>
    <property type="match status" value="2"/>
</dbReference>
<dbReference type="Pfam" id="PF04997">
    <property type="entry name" value="RNA_pol_Rpb1_1"/>
    <property type="match status" value="2"/>
</dbReference>
<dbReference type="FunFam" id="4.10.860.120:FF:000002">
    <property type="entry name" value="DNA-directed RNA polymerase subunit"/>
    <property type="match status" value="2"/>
</dbReference>
<dbReference type="FunFam" id="2.40.40.20:FF:000019">
    <property type="entry name" value="DNA-directed RNA polymerase II subunit RPB1"/>
    <property type="match status" value="2"/>
</dbReference>
<evidence type="ECO:0000256" key="12">
    <source>
        <dbReference type="ARBA" id="ARBA00023163"/>
    </source>
</evidence>
<dbReference type="InterPro" id="IPR007081">
    <property type="entry name" value="RNA_pol_Rpb1_5"/>
</dbReference>
<dbReference type="Gene3D" id="3.30.1360.140">
    <property type="match status" value="2"/>
</dbReference>
<feature type="region of interest" description="Disordered" evidence="17">
    <location>
        <begin position="152"/>
        <end position="176"/>
    </location>
</feature>
<dbReference type="Pfam" id="PF00623">
    <property type="entry name" value="RNA_pol_Rpb1_2"/>
    <property type="match status" value="2"/>
</dbReference>
<protein>
    <recommendedName>
        <fullName evidence="15">DNA-directed RNA polymerase subunit</fullName>
        <ecNumber evidence="15">2.7.7.6</ecNumber>
    </recommendedName>
</protein>
<dbReference type="InterPro" id="IPR044893">
    <property type="entry name" value="RNA_pol_Rpb1_clamp_domain"/>
</dbReference>
<dbReference type="InterPro" id="IPR038593">
    <property type="entry name" value="RNA_pol_Rpb1_7_sf"/>
</dbReference>